<feature type="transmembrane region" description="Helical" evidence="1">
    <location>
        <begin position="186"/>
        <end position="208"/>
    </location>
</feature>
<keyword evidence="1" id="KW-1133">Transmembrane helix</keyword>
<organism evidence="2 3">
    <name type="scientific">Tepidicaulis marinus</name>
    <dbReference type="NCBI Taxonomy" id="1333998"/>
    <lineage>
        <taxon>Bacteria</taxon>
        <taxon>Pseudomonadati</taxon>
        <taxon>Pseudomonadota</taxon>
        <taxon>Alphaproteobacteria</taxon>
        <taxon>Hyphomicrobiales</taxon>
        <taxon>Parvibaculaceae</taxon>
        <taxon>Tepidicaulis</taxon>
    </lineage>
</organism>
<feature type="transmembrane region" description="Helical" evidence="1">
    <location>
        <begin position="21"/>
        <end position="39"/>
    </location>
</feature>
<keyword evidence="3" id="KW-1185">Reference proteome</keyword>
<feature type="transmembrane region" description="Helical" evidence="1">
    <location>
        <begin position="112"/>
        <end position="134"/>
    </location>
</feature>
<comment type="caution">
    <text evidence="2">The sequence shown here is derived from an EMBL/GenBank/DDBJ whole genome shotgun (WGS) entry which is preliminary data.</text>
</comment>
<dbReference type="eggNOG" id="ENOG502ZR19">
    <property type="taxonomic scope" value="Bacteria"/>
</dbReference>
<dbReference type="EMBL" id="BBIO01000003">
    <property type="protein sequence ID" value="GAK44227.1"/>
    <property type="molecule type" value="Genomic_DNA"/>
</dbReference>
<dbReference type="Proteomes" id="UP000028702">
    <property type="component" value="Unassembled WGS sequence"/>
</dbReference>
<sequence length="213" mass="22547">MTDTNMQAAAPASGQPLLKPLVLILLAIWGVTVMTAAKNGVFDAVGDRPPFAIVVAALLPPSLFLLAYRMLGGVKAWVGAIDLGLVTAVQGWRVVGAAFVFTWGYGLLPGAFAIPAGYGDILVGLAAPFVALMIWQKSAGWRKAAYGLVIIGFLDFISAFAMGVVLRENGPVYQAGDLHTGLLAEFPLTMIPSFLVPVFMILHIIAILKLRGR</sequence>
<reference evidence="2 3" key="1">
    <citation type="submission" date="2014-07" db="EMBL/GenBank/DDBJ databases">
        <title>Tepidicaulis marinum gen. nov., sp. nov., a novel marine bacterium denitrifying nitrate to nitrous oxide strictly under microaerobic conditions.</title>
        <authorList>
            <person name="Takeuchi M."/>
            <person name="Yamagishi T."/>
            <person name="Kamagata Y."/>
            <person name="Oshima K."/>
            <person name="Hattori M."/>
            <person name="Katayama T."/>
            <person name="Hanada S."/>
            <person name="Tamaki H."/>
            <person name="Marumo K."/>
            <person name="Maeda H."/>
            <person name="Nedachi M."/>
            <person name="Iwasaki W."/>
            <person name="Suwa Y."/>
            <person name="Sakata S."/>
        </authorList>
    </citation>
    <scope>NUCLEOTIDE SEQUENCE [LARGE SCALE GENOMIC DNA]</scope>
    <source>
        <strain evidence="2 3">MA2</strain>
    </source>
</reference>
<proteinExistence type="predicted"/>
<accession>A0A081B859</accession>
<feature type="transmembrane region" description="Helical" evidence="1">
    <location>
        <begin position="146"/>
        <end position="166"/>
    </location>
</feature>
<keyword evidence="1" id="KW-0472">Membrane</keyword>
<evidence type="ECO:0000313" key="2">
    <source>
        <dbReference type="EMBL" id="GAK44227.1"/>
    </source>
</evidence>
<gene>
    <name evidence="2" type="ORF">M2A_0726</name>
</gene>
<name>A0A081B859_9HYPH</name>
<evidence type="ECO:0000256" key="1">
    <source>
        <dbReference type="SAM" id="Phobius"/>
    </source>
</evidence>
<evidence type="ECO:0000313" key="3">
    <source>
        <dbReference type="Proteomes" id="UP000028702"/>
    </source>
</evidence>
<feature type="transmembrane region" description="Helical" evidence="1">
    <location>
        <begin position="83"/>
        <end position="106"/>
    </location>
</feature>
<dbReference type="AlphaFoldDB" id="A0A081B859"/>
<feature type="transmembrane region" description="Helical" evidence="1">
    <location>
        <begin position="51"/>
        <end position="71"/>
    </location>
</feature>
<protein>
    <submittedName>
        <fullName evidence="2">Conserved protein</fullName>
    </submittedName>
</protein>
<keyword evidence="1" id="KW-0812">Transmembrane</keyword>
<dbReference type="STRING" id="1333998.M2A_0726"/>
<dbReference type="RefSeq" id="WP_045443163.1">
    <property type="nucleotide sequence ID" value="NZ_BBIO01000003.1"/>
</dbReference>